<name>A0A183P041_9TREM</name>
<proteinExistence type="predicted"/>
<organism evidence="1 2">
    <name type="scientific">Schistosoma mattheei</name>
    <dbReference type="NCBI Taxonomy" id="31246"/>
    <lineage>
        <taxon>Eukaryota</taxon>
        <taxon>Metazoa</taxon>
        <taxon>Spiralia</taxon>
        <taxon>Lophotrochozoa</taxon>
        <taxon>Platyhelminthes</taxon>
        <taxon>Trematoda</taxon>
        <taxon>Digenea</taxon>
        <taxon>Strigeidida</taxon>
        <taxon>Schistosomatoidea</taxon>
        <taxon>Schistosomatidae</taxon>
        <taxon>Schistosoma</taxon>
    </lineage>
</organism>
<gene>
    <name evidence="1" type="ORF">SMTD_LOCUS7727</name>
</gene>
<dbReference type="AlphaFoldDB" id="A0A183P041"/>
<keyword evidence="2" id="KW-1185">Reference proteome</keyword>
<evidence type="ECO:0000313" key="2">
    <source>
        <dbReference type="Proteomes" id="UP000269396"/>
    </source>
</evidence>
<sequence length="172" mass="20191">MTDVPGYNFKEVLKKLMKKEQELKKLEVKAINQDQIEREKILAENNRELLKLRCVEKEYQEFQHQIYANSPPASTQLPKEIHEKVTQTPKSPALSLKLDNLNQECEFPLLKKLSPFTMNTPTIQNLQTLDKVTNIRKTPRKTGRQITEEFYKVDTEKSWFDCEQIFGYGAED</sequence>
<evidence type="ECO:0000313" key="1">
    <source>
        <dbReference type="EMBL" id="VDP41116.1"/>
    </source>
</evidence>
<dbReference type="STRING" id="31246.A0A183P041"/>
<reference evidence="1 2" key="1">
    <citation type="submission" date="2018-11" db="EMBL/GenBank/DDBJ databases">
        <authorList>
            <consortium name="Pathogen Informatics"/>
        </authorList>
    </citation>
    <scope>NUCLEOTIDE SEQUENCE [LARGE SCALE GENOMIC DNA]</scope>
    <source>
        <strain>Denwood</strain>
        <strain evidence="2">Zambia</strain>
    </source>
</reference>
<accession>A0A183P041</accession>
<protein>
    <submittedName>
        <fullName evidence="1">Uncharacterized protein</fullName>
    </submittedName>
</protein>
<dbReference type="EMBL" id="UZAL01028428">
    <property type="protein sequence ID" value="VDP41116.1"/>
    <property type="molecule type" value="Genomic_DNA"/>
</dbReference>
<dbReference type="Proteomes" id="UP000269396">
    <property type="component" value="Unassembled WGS sequence"/>
</dbReference>